<reference evidence="2 3" key="1">
    <citation type="submission" date="2017-11" db="EMBL/GenBank/DDBJ databases">
        <title>Bacillus camelliae sp. nov., isolated from pu'er tea.</title>
        <authorList>
            <person name="Niu L."/>
        </authorList>
    </citation>
    <scope>NUCLEOTIDE SEQUENCE [LARGE SCALE GENOMIC DNA]</scope>
    <source>
        <strain evidence="2 3">7578-1</strain>
    </source>
</reference>
<dbReference type="SMART" id="SM00471">
    <property type="entry name" value="HDc"/>
    <property type="match status" value="1"/>
</dbReference>
<gene>
    <name evidence="2" type="ORF">CWO92_05565</name>
</gene>
<name>A0A2N3LNE0_9BACI</name>
<evidence type="ECO:0000313" key="3">
    <source>
        <dbReference type="Proteomes" id="UP000233440"/>
    </source>
</evidence>
<protein>
    <submittedName>
        <fullName evidence="2">Phosphohydrolase</fullName>
    </submittedName>
</protein>
<evidence type="ECO:0000259" key="1">
    <source>
        <dbReference type="SMART" id="SM00471"/>
    </source>
</evidence>
<dbReference type="CDD" id="cd00077">
    <property type="entry name" value="HDc"/>
    <property type="match status" value="1"/>
</dbReference>
<sequence length="204" mass="23207">MGMDSTGHDWYHIDRVRKLALYIAKCEGQGDLFVIEMASLLHDISDEKLNSSLEEGKNKLRSFIQSLSLSTPQASAIIDIIENISFKGGNESTLHTFEQMAVRDADRLDAIGAIGIARAFAYGGKKGQLLYDPNLHSRENMTIQEYRTGKSSTVHHFYEKLLLLKDKMLTNTGKQIALERHQYLETFLKQFFKEWNGDYEVNNG</sequence>
<dbReference type="EMBL" id="PIQO01000003">
    <property type="protein sequence ID" value="PKR86141.1"/>
    <property type="molecule type" value="Genomic_DNA"/>
</dbReference>
<dbReference type="Proteomes" id="UP000233440">
    <property type="component" value="Unassembled WGS sequence"/>
</dbReference>
<dbReference type="PANTHER" id="PTHR33594:SF1">
    <property type="entry name" value="HD_PDEASE DOMAIN-CONTAINING PROTEIN"/>
    <property type="match status" value="1"/>
</dbReference>
<keyword evidence="2" id="KW-0378">Hydrolase</keyword>
<dbReference type="SUPFAM" id="SSF109604">
    <property type="entry name" value="HD-domain/PDEase-like"/>
    <property type="match status" value="1"/>
</dbReference>
<dbReference type="Gene3D" id="1.10.472.50">
    <property type="entry name" value="HD-domain/PDEase-like"/>
    <property type="match status" value="1"/>
</dbReference>
<dbReference type="InterPro" id="IPR003607">
    <property type="entry name" value="HD/PDEase_dom"/>
</dbReference>
<comment type="caution">
    <text evidence="2">The sequence shown here is derived from an EMBL/GenBank/DDBJ whole genome shotgun (WGS) entry which is preliminary data.</text>
</comment>
<feature type="domain" description="HD/PDEase" evidence="1">
    <location>
        <begin position="5"/>
        <end position="120"/>
    </location>
</feature>
<dbReference type="RefSeq" id="WP_101353509.1">
    <property type="nucleotide sequence ID" value="NZ_PIQO01000003.1"/>
</dbReference>
<dbReference type="PANTHER" id="PTHR33594">
    <property type="entry name" value="SUPERFAMILY HYDROLASE, PUTATIVE (AFU_ORTHOLOGUE AFUA_1G03035)-RELATED"/>
    <property type="match status" value="1"/>
</dbReference>
<dbReference type="Gene3D" id="1.20.58.1910">
    <property type="match status" value="1"/>
</dbReference>
<organism evidence="2 3">
    <name type="scientific">Heyndrickxia camelliae</name>
    <dbReference type="NCBI Taxonomy" id="1707093"/>
    <lineage>
        <taxon>Bacteria</taxon>
        <taxon>Bacillati</taxon>
        <taxon>Bacillota</taxon>
        <taxon>Bacilli</taxon>
        <taxon>Bacillales</taxon>
        <taxon>Bacillaceae</taxon>
        <taxon>Heyndrickxia</taxon>
    </lineage>
</organism>
<accession>A0A2N3LNE0</accession>
<dbReference type="OrthoDB" id="9797344at2"/>
<dbReference type="AlphaFoldDB" id="A0A2N3LNE0"/>
<evidence type="ECO:0000313" key="2">
    <source>
        <dbReference type="EMBL" id="PKR86141.1"/>
    </source>
</evidence>
<dbReference type="GO" id="GO:0016787">
    <property type="term" value="F:hydrolase activity"/>
    <property type="evidence" value="ECO:0007669"/>
    <property type="project" value="UniProtKB-KW"/>
</dbReference>
<proteinExistence type="predicted"/>
<keyword evidence="3" id="KW-1185">Reference proteome</keyword>